<evidence type="ECO:0000313" key="3">
    <source>
        <dbReference type="Proteomes" id="UP001234989"/>
    </source>
</evidence>
<evidence type="ECO:0000313" key="2">
    <source>
        <dbReference type="EMBL" id="WMV19404.1"/>
    </source>
</evidence>
<feature type="region of interest" description="Disordered" evidence="1">
    <location>
        <begin position="51"/>
        <end position="79"/>
    </location>
</feature>
<gene>
    <name evidence="2" type="ORF">MTR67_012789</name>
</gene>
<sequence length="192" mass="22330">MITDMRSRMSLFVVGLTHLSSKESKATMLVGYMGIARLMIHVQQIEKKQLKDREEFENKRAKTSENESGKQKSNANRSSFQHKQKDLIHHLLVHLHQGIKLCTIVKIFRISELDLRIHESLRERGFARCCHWYDPSLHFDVLPEQLLEPFNVSTLVGESILAERVYRDCPISINHKSTMADLIELDMVDFDI</sequence>
<dbReference type="AlphaFoldDB" id="A0AAF0THT5"/>
<dbReference type="Proteomes" id="UP001234989">
    <property type="component" value="Chromosome 3"/>
</dbReference>
<name>A0AAF0THT5_SOLVR</name>
<feature type="compositionally biased region" description="Basic and acidic residues" evidence="1">
    <location>
        <begin position="51"/>
        <end position="70"/>
    </location>
</feature>
<reference evidence="2" key="1">
    <citation type="submission" date="2023-08" db="EMBL/GenBank/DDBJ databases">
        <title>A de novo genome assembly of Solanum verrucosum Schlechtendal, a Mexican diploid species geographically isolated from the other diploid A-genome species in potato relatives.</title>
        <authorList>
            <person name="Hosaka K."/>
        </authorList>
    </citation>
    <scope>NUCLEOTIDE SEQUENCE</scope>
    <source>
        <tissue evidence="2">Young leaves</tissue>
    </source>
</reference>
<dbReference type="EMBL" id="CP133614">
    <property type="protein sequence ID" value="WMV19404.1"/>
    <property type="molecule type" value="Genomic_DNA"/>
</dbReference>
<keyword evidence="3" id="KW-1185">Reference proteome</keyword>
<accession>A0AAF0THT5</accession>
<evidence type="ECO:0000256" key="1">
    <source>
        <dbReference type="SAM" id="MobiDB-lite"/>
    </source>
</evidence>
<organism evidence="2 3">
    <name type="scientific">Solanum verrucosum</name>
    <dbReference type="NCBI Taxonomy" id="315347"/>
    <lineage>
        <taxon>Eukaryota</taxon>
        <taxon>Viridiplantae</taxon>
        <taxon>Streptophyta</taxon>
        <taxon>Embryophyta</taxon>
        <taxon>Tracheophyta</taxon>
        <taxon>Spermatophyta</taxon>
        <taxon>Magnoliopsida</taxon>
        <taxon>eudicotyledons</taxon>
        <taxon>Gunneridae</taxon>
        <taxon>Pentapetalae</taxon>
        <taxon>asterids</taxon>
        <taxon>lamiids</taxon>
        <taxon>Solanales</taxon>
        <taxon>Solanaceae</taxon>
        <taxon>Solanoideae</taxon>
        <taxon>Solaneae</taxon>
        <taxon>Solanum</taxon>
    </lineage>
</organism>
<protein>
    <submittedName>
        <fullName evidence="2">Uncharacterized protein</fullName>
    </submittedName>
</protein>
<proteinExistence type="predicted"/>
<dbReference type="Pfam" id="PF08284">
    <property type="entry name" value="RVP_2"/>
    <property type="match status" value="1"/>
</dbReference>